<comment type="caution">
    <text evidence="1">The sequence shown here is derived from an EMBL/GenBank/DDBJ whole genome shotgun (WGS) entry which is preliminary data.</text>
</comment>
<proteinExistence type="predicted"/>
<evidence type="ECO:0008006" key="3">
    <source>
        <dbReference type="Google" id="ProtNLM"/>
    </source>
</evidence>
<dbReference type="SUPFAM" id="SSF56925">
    <property type="entry name" value="OMPA-like"/>
    <property type="match status" value="1"/>
</dbReference>
<sequence length="224" mass="24579">MVGMCRYMPVFLRKMTPPDLFLSPIFVTEIGTKTDSFSNNKNELNSMKKLTLLTLLAWLIAVAMMPSANAQTIEKGTKFLNAGIGLGTYTYRGLPIGASFEYTVKDNISVGGSFDFSRYGYNSGGYKWSYTFLFFAARGTYHFGEILNISDSKFDPYAGLSLGVRTSSYRDNAGYSGDYYSPYGNSVFLGLHAGARYMLSEKIGAFGEVGYGVAALRLGVSAKF</sequence>
<name>A0A327WUU3_LARAB</name>
<dbReference type="Proteomes" id="UP000248790">
    <property type="component" value="Unassembled WGS sequence"/>
</dbReference>
<dbReference type="EMBL" id="QLMC01000007">
    <property type="protein sequence ID" value="RAJ92686.1"/>
    <property type="molecule type" value="Genomic_DNA"/>
</dbReference>
<reference evidence="1 2" key="1">
    <citation type="submission" date="2018-06" db="EMBL/GenBank/DDBJ databases">
        <title>Genomic Encyclopedia of Archaeal and Bacterial Type Strains, Phase II (KMG-II): from individual species to whole genera.</title>
        <authorList>
            <person name="Goeker M."/>
        </authorList>
    </citation>
    <scope>NUCLEOTIDE SEQUENCE [LARGE SCALE GENOMIC DNA]</scope>
    <source>
        <strain evidence="1 2">DSM 21851</strain>
    </source>
</reference>
<evidence type="ECO:0000313" key="2">
    <source>
        <dbReference type="Proteomes" id="UP000248790"/>
    </source>
</evidence>
<dbReference type="Gene3D" id="2.40.160.20">
    <property type="match status" value="1"/>
</dbReference>
<keyword evidence="2" id="KW-1185">Reference proteome</keyword>
<gene>
    <name evidence="1" type="ORF">LX87_05016</name>
</gene>
<dbReference type="InterPro" id="IPR011250">
    <property type="entry name" value="OMP/PagP_B-barrel"/>
</dbReference>
<evidence type="ECO:0000313" key="1">
    <source>
        <dbReference type="EMBL" id="RAJ92686.1"/>
    </source>
</evidence>
<dbReference type="AlphaFoldDB" id="A0A327WUU3"/>
<protein>
    <recommendedName>
        <fullName evidence="3">Outer membrane protein with beta-barrel domain</fullName>
    </recommendedName>
</protein>
<organism evidence="1 2">
    <name type="scientific">Larkinella arboricola</name>
    <dbReference type="NCBI Taxonomy" id="643671"/>
    <lineage>
        <taxon>Bacteria</taxon>
        <taxon>Pseudomonadati</taxon>
        <taxon>Bacteroidota</taxon>
        <taxon>Cytophagia</taxon>
        <taxon>Cytophagales</taxon>
        <taxon>Spirosomataceae</taxon>
        <taxon>Larkinella</taxon>
    </lineage>
</organism>
<accession>A0A327WUU3</accession>